<feature type="compositionally biased region" description="Polar residues" evidence="1">
    <location>
        <begin position="219"/>
        <end position="231"/>
    </location>
</feature>
<feature type="region of interest" description="Disordered" evidence="1">
    <location>
        <begin position="279"/>
        <end position="323"/>
    </location>
</feature>
<feature type="compositionally biased region" description="Polar residues" evidence="1">
    <location>
        <begin position="252"/>
        <end position="262"/>
    </location>
</feature>
<feature type="compositionally biased region" description="Basic and acidic residues" evidence="1">
    <location>
        <begin position="502"/>
        <end position="512"/>
    </location>
</feature>
<dbReference type="PANTHER" id="PTHR42084:SF1">
    <property type="entry name" value="SERINE_THREONINE-PROTEIN KINASE PPK6"/>
    <property type="match status" value="1"/>
</dbReference>
<feature type="region of interest" description="Disordered" evidence="1">
    <location>
        <begin position="1"/>
        <end position="29"/>
    </location>
</feature>
<gene>
    <name evidence="2" type="ORF">QQX98_011255</name>
</gene>
<dbReference type="Proteomes" id="UP001498476">
    <property type="component" value="Unassembled WGS sequence"/>
</dbReference>
<proteinExistence type="predicted"/>
<name>A0ABR1GMK7_9HYPO</name>
<comment type="caution">
    <text evidence="2">The sequence shown here is derived from an EMBL/GenBank/DDBJ whole genome shotgun (WGS) entry which is preliminary data.</text>
</comment>
<feature type="compositionally biased region" description="Pro residues" evidence="1">
    <location>
        <begin position="366"/>
        <end position="390"/>
    </location>
</feature>
<feature type="compositionally biased region" description="Acidic residues" evidence="1">
    <location>
        <begin position="337"/>
        <end position="360"/>
    </location>
</feature>
<feature type="compositionally biased region" description="Polar residues" evidence="1">
    <location>
        <begin position="143"/>
        <end position="154"/>
    </location>
</feature>
<keyword evidence="3" id="KW-1185">Reference proteome</keyword>
<sequence>MSADLFAEFNDLSDNPPRPPPATQPPARAALQKDPFDFFNTAGHASTATSQTAPPAQSWFAFQSQPVSTSSWGNVSASVAPTATSKPQVVAEDDDGWGDFEVAQPTAAASAPARPPAVAAAANTSWSIAWHNPSQPVAPAPSKPSSIAWNSPAQTAPPVPSISPSIAWQSSPVPAPAPSISPSIAWHSPTQSAFPAASITSSIAYQSPVQPTVPAPAISPSTAWQTPTQSMIPPPSGSPSVAWQSPAPAPSTPQVTTAQNPPVRSRVVRASTLDLMSNSLVDTSGVPQHAANSSWGQPEPHVNQQFEQQPAHEIKSQSRIKPKLKAGPVDLNVLFDAEDFELQVPEGDEDEDDDDDEFGDFETVSPAPPPPPKPAPPKPAPMMTSPPPPSMDLLSLDDPAPPPPQPTKVKSPPSQLLRTLAFGSTAVNYPQAPKSPSFQDRNPFPELAIKTPTGPAPKDEGPKSTSPITAWPSLESTVKIKAEEDKDEDEGWGAWDDFPANDSRKTDVDSTKPPESWDWDAVDNVKPSKSSKPSNLEINDNTPPPTNVPPPSVILSVFPELLNAGDALFKPMSGQNASIKQRIISEPKAVDFIEAYILLAMTAARVIAGRKQRWHRDKILAKSMSISAAGSKGMKLAGVDKTQSVREDREAADIVAVWRGQVGRLRSAVAAAKGTGNAPTLRVPEISETMHVQTAKSVPTAPKACIICGLKREERVTKVDNEVEDSFGEWWADHWGHKACKNFWIQHEQMLRQR</sequence>
<evidence type="ECO:0000313" key="3">
    <source>
        <dbReference type="Proteomes" id="UP001498476"/>
    </source>
</evidence>
<feature type="compositionally biased region" description="Polar residues" evidence="1">
    <location>
        <begin position="71"/>
        <end position="87"/>
    </location>
</feature>
<feature type="region of interest" description="Disordered" evidence="1">
    <location>
        <begin position="337"/>
        <end position="550"/>
    </location>
</feature>
<feature type="compositionally biased region" description="Polar residues" evidence="1">
    <location>
        <begin position="279"/>
        <end position="308"/>
    </location>
</feature>
<evidence type="ECO:0000313" key="2">
    <source>
        <dbReference type="EMBL" id="KAK7402979.1"/>
    </source>
</evidence>
<organism evidence="2 3">
    <name type="scientific">Neonectria punicea</name>
    <dbReference type="NCBI Taxonomy" id="979145"/>
    <lineage>
        <taxon>Eukaryota</taxon>
        <taxon>Fungi</taxon>
        <taxon>Dikarya</taxon>
        <taxon>Ascomycota</taxon>
        <taxon>Pezizomycotina</taxon>
        <taxon>Sordariomycetes</taxon>
        <taxon>Hypocreomycetidae</taxon>
        <taxon>Hypocreales</taxon>
        <taxon>Nectriaceae</taxon>
        <taxon>Neonectria</taxon>
    </lineage>
</organism>
<protein>
    <recommendedName>
        <fullName evidence="4">Serine/threonine-protein kinase ppk6</fullName>
    </recommendedName>
</protein>
<evidence type="ECO:0000256" key="1">
    <source>
        <dbReference type="SAM" id="MobiDB-lite"/>
    </source>
</evidence>
<dbReference type="PANTHER" id="PTHR42084">
    <property type="entry name" value="YALI0E26631P"/>
    <property type="match status" value="1"/>
</dbReference>
<dbReference type="EMBL" id="JAZAVJ010000269">
    <property type="protein sequence ID" value="KAK7402979.1"/>
    <property type="molecule type" value="Genomic_DNA"/>
</dbReference>
<accession>A0ABR1GMK7</accession>
<feature type="region of interest" description="Disordered" evidence="1">
    <location>
        <begin position="134"/>
        <end position="163"/>
    </location>
</feature>
<reference evidence="2 3" key="1">
    <citation type="journal article" date="2025" name="Microbiol. Resour. Announc.">
        <title>Draft genome sequences for Neonectria magnoliae and Neonectria punicea, canker pathogens of Liriodendron tulipifera and Acer saccharum in West Virginia.</title>
        <authorList>
            <person name="Petronek H.M."/>
            <person name="Kasson M.T."/>
            <person name="Metheny A.M."/>
            <person name="Stauder C.M."/>
            <person name="Lovett B."/>
            <person name="Lynch S.C."/>
            <person name="Garnas J.R."/>
            <person name="Kasson L.R."/>
            <person name="Stajich J.E."/>
        </authorList>
    </citation>
    <scope>NUCLEOTIDE SEQUENCE [LARGE SCALE GENOMIC DNA]</scope>
    <source>
        <strain evidence="2 3">NRRL 64653</strain>
    </source>
</reference>
<evidence type="ECO:0008006" key="4">
    <source>
        <dbReference type="Google" id="ProtNLM"/>
    </source>
</evidence>
<feature type="region of interest" description="Disordered" evidence="1">
    <location>
        <begin position="210"/>
        <end position="264"/>
    </location>
</feature>
<feature type="region of interest" description="Disordered" evidence="1">
    <location>
        <begin position="71"/>
        <end position="99"/>
    </location>
</feature>